<evidence type="ECO:0000313" key="2">
    <source>
        <dbReference type="Proteomes" id="UP000036923"/>
    </source>
</evidence>
<evidence type="ECO:0008006" key="3">
    <source>
        <dbReference type="Google" id="ProtNLM"/>
    </source>
</evidence>
<dbReference type="STRING" id="398512.Bccel_0100"/>
<accession>A0A0L6JGK3</accession>
<protein>
    <recommendedName>
        <fullName evidence="3">Phage head-tail adaptor</fullName>
    </recommendedName>
</protein>
<gene>
    <name evidence="1" type="ORF">Bccel_0100</name>
</gene>
<keyword evidence="2" id="KW-1185">Reference proteome</keyword>
<name>A0A0L6JGK3_9FIRM</name>
<dbReference type="OrthoDB" id="2051942at2"/>
<organism evidence="1 2">
    <name type="scientific">Pseudobacteroides cellulosolvens ATCC 35603 = DSM 2933</name>
    <dbReference type="NCBI Taxonomy" id="398512"/>
    <lineage>
        <taxon>Bacteria</taxon>
        <taxon>Bacillati</taxon>
        <taxon>Bacillota</taxon>
        <taxon>Clostridia</taxon>
        <taxon>Eubacteriales</taxon>
        <taxon>Oscillospiraceae</taxon>
        <taxon>Pseudobacteroides</taxon>
    </lineage>
</organism>
<dbReference type="Proteomes" id="UP000036923">
    <property type="component" value="Unassembled WGS sequence"/>
</dbReference>
<sequence length="107" mass="12171">MTKDYELVLIDNSASTVNDIGNVITTEVRTPVLCGIRSVTRSEHYAAAANDLKPEIVFIINKYEYTGQKEAEFENARYRIIRTFVPDKNKDISDFEDMELVCSGVME</sequence>
<evidence type="ECO:0000313" key="1">
    <source>
        <dbReference type="EMBL" id="KNY24843.1"/>
    </source>
</evidence>
<dbReference type="RefSeq" id="WP_036939429.1">
    <property type="nucleotide sequence ID" value="NZ_JQKC01000009.1"/>
</dbReference>
<dbReference type="EMBL" id="LGTC01000001">
    <property type="protein sequence ID" value="KNY24843.1"/>
    <property type="molecule type" value="Genomic_DNA"/>
</dbReference>
<dbReference type="AlphaFoldDB" id="A0A0L6JGK3"/>
<proteinExistence type="predicted"/>
<reference evidence="2" key="1">
    <citation type="submission" date="2015-07" db="EMBL/GenBank/DDBJ databases">
        <title>Near-Complete Genome Sequence of the Cellulolytic Bacterium Bacteroides (Pseudobacteroides) cellulosolvens ATCC 35603.</title>
        <authorList>
            <person name="Dassa B."/>
            <person name="Utturkar S.M."/>
            <person name="Klingeman D.M."/>
            <person name="Hurt R.A."/>
            <person name="Keller M."/>
            <person name="Xu J."/>
            <person name="Reddy Y.H.K."/>
            <person name="Borovok I."/>
            <person name="Grinberg I.R."/>
            <person name="Lamed R."/>
            <person name="Zhivin O."/>
            <person name="Bayer E.A."/>
            <person name="Brown S.D."/>
        </authorList>
    </citation>
    <scope>NUCLEOTIDE SEQUENCE [LARGE SCALE GENOMIC DNA]</scope>
    <source>
        <strain evidence="2">DSM 2933</strain>
    </source>
</reference>
<comment type="caution">
    <text evidence="1">The sequence shown here is derived from an EMBL/GenBank/DDBJ whole genome shotgun (WGS) entry which is preliminary data.</text>
</comment>